<feature type="domain" description="Mutator-like transposase" evidence="1">
    <location>
        <begin position="39"/>
        <end position="185"/>
    </location>
</feature>
<dbReference type="AlphaFoldDB" id="A0A9J6DME5"/>
<dbReference type="EMBL" id="JABSTU010000008">
    <property type="protein sequence ID" value="KAH8023158.1"/>
    <property type="molecule type" value="Genomic_DNA"/>
</dbReference>
<reference evidence="2" key="2">
    <citation type="submission" date="2021-09" db="EMBL/GenBank/DDBJ databases">
        <authorList>
            <person name="Jia N."/>
            <person name="Wang J."/>
            <person name="Shi W."/>
            <person name="Du L."/>
            <person name="Sun Y."/>
            <person name="Zhan W."/>
            <person name="Jiang J."/>
            <person name="Wang Q."/>
            <person name="Zhang B."/>
            <person name="Ji P."/>
            <person name="Sakyi L.B."/>
            <person name="Cui X."/>
            <person name="Yuan T."/>
            <person name="Jiang B."/>
            <person name="Yang W."/>
            <person name="Lam T.T.-Y."/>
            <person name="Chang Q."/>
            <person name="Ding S."/>
            <person name="Wang X."/>
            <person name="Zhu J."/>
            <person name="Ruan X."/>
            <person name="Zhao L."/>
            <person name="Wei J."/>
            <person name="Que T."/>
            <person name="Du C."/>
            <person name="Cheng J."/>
            <person name="Dai P."/>
            <person name="Han X."/>
            <person name="Huang E."/>
            <person name="Gao Y."/>
            <person name="Liu J."/>
            <person name="Shao H."/>
            <person name="Ye R."/>
            <person name="Li L."/>
            <person name="Wei W."/>
            <person name="Wang X."/>
            <person name="Wang C."/>
            <person name="Huo Q."/>
            <person name="Li W."/>
            <person name="Guo W."/>
            <person name="Chen H."/>
            <person name="Chen S."/>
            <person name="Zhou L."/>
            <person name="Zhou L."/>
            <person name="Ni X."/>
            <person name="Tian J."/>
            <person name="Zhou Y."/>
            <person name="Sheng Y."/>
            <person name="Liu T."/>
            <person name="Pan Y."/>
            <person name="Xia L."/>
            <person name="Li J."/>
            <person name="Zhao F."/>
            <person name="Cao W."/>
        </authorList>
    </citation>
    <scope>NUCLEOTIDE SEQUENCE</scope>
    <source>
        <strain evidence="2">Rmic-2018</strain>
        <tissue evidence="2">Larvae</tissue>
    </source>
</reference>
<dbReference type="InterPro" id="IPR049012">
    <property type="entry name" value="Mutator_transp_dom"/>
</dbReference>
<keyword evidence="3" id="KW-1185">Reference proteome</keyword>
<evidence type="ECO:0000313" key="2">
    <source>
        <dbReference type="EMBL" id="KAH8023158.1"/>
    </source>
</evidence>
<evidence type="ECO:0000313" key="3">
    <source>
        <dbReference type="Proteomes" id="UP000821866"/>
    </source>
</evidence>
<dbReference type="Pfam" id="PF20700">
    <property type="entry name" value="Mutator"/>
    <property type="match status" value="1"/>
</dbReference>
<organism evidence="2 3">
    <name type="scientific">Rhipicephalus microplus</name>
    <name type="common">Cattle tick</name>
    <name type="synonym">Boophilus microplus</name>
    <dbReference type="NCBI Taxonomy" id="6941"/>
    <lineage>
        <taxon>Eukaryota</taxon>
        <taxon>Metazoa</taxon>
        <taxon>Ecdysozoa</taxon>
        <taxon>Arthropoda</taxon>
        <taxon>Chelicerata</taxon>
        <taxon>Arachnida</taxon>
        <taxon>Acari</taxon>
        <taxon>Parasitiformes</taxon>
        <taxon>Ixodida</taxon>
        <taxon>Ixodoidea</taxon>
        <taxon>Ixodidae</taxon>
        <taxon>Rhipicephalinae</taxon>
        <taxon>Rhipicephalus</taxon>
        <taxon>Boophilus</taxon>
    </lineage>
</organism>
<reference evidence="2" key="1">
    <citation type="journal article" date="2020" name="Cell">
        <title>Large-Scale Comparative Analyses of Tick Genomes Elucidate Their Genetic Diversity and Vector Capacities.</title>
        <authorList>
            <consortium name="Tick Genome and Microbiome Consortium (TIGMIC)"/>
            <person name="Jia N."/>
            <person name="Wang J."/>
            <person name="Shi W."/>
            <person name="Du L."/>
            <person name="Sun Y."/>
            <person name="Zhan W."/>
            <person name="Jiang J.F."/>
            <person name="Wang Q."/>
            <person name="Zhang B."/>
            <person name="Ji P."/>
            <person name="Bell-Sakyi L."/>
            <person name="Cui X.M."/>
            <person name="Yuan T.T."/>
            <person name="Jiang B.G."/>
            <person name="Yang W.F."/>
            <person name="Lam T.T."/>
            <person name="Chang Q.C."/>
            <person name="Ding S.J."/>
            <person name="Wang X.J."/>
            <person name="Zhu J.G."/>
            <person name="Ruan X.D."/>
            <person name="Zhao L."/>
            <person name="Wei J.T."/>
            <person name="Ye R.Z."/>
            <person name="Que T.C."/>
            <person name="Du C.H."/>
            <person name="Zhou Y.H."/>
            <person name="Cheng J.X."/>
            <person name="Dai P.F."/>
            <person name="Guo W.B."/>
            <person name="Han X.H."/>
            <person name="Huang E.J."/>
            <person name="Li L.F."/>
            <person name="Wei W."/>
            <person name="Gao Y.C."/>
            <person name="Liu J.Z."/>
            <person name="Shao H.Z."/>
            <person name="Wang X."/>
            <person name="Wang C.C."/>
            <person name="Yang T.C."/>
            <person name="Huo Q.B."/>
            <person name="Li W."/>
            <person name="Chen H.Y."/>
            <person name="Chen S.E."/>
            <person name="Zhou L.G."/>
            <person name="Ni X.B."/>
            <person name="Tian J.H."/>
            <person name="Sheng Y."/>
            <person name="Liu T."/>
            <person name="Pan Y.S."/>
            <person name="Xia L.Y."/>
            <person name="Li J."/>
            <person name="Zhao F."/>
            <person name="Cao W.C."/>
        </authorList>
    </citation>
    <scope>NUCLEOTIDE SEQUENCE</scope>
    <source>
        <strain evidence="2">Rmic-2018</strain>
    </source>
</reference>
<evidence type="ECO:0000259" key="1">
    <source>
        <dbReference type="Pfam" id="PF20700"/>
    </source>
</evidence>
<gene>
    <name evidence="2" type="ORF">HPB51_011272</name>
</gene>
<protein>
    <recommendedName>
        <fullName evidence="1">Mutator-like transposase domain-containing protein</fullName>
    </recommendedName>
</protein>
<comment type="caution">
    <text evidence="2">The sequence shown here is derived from an EMBL/GenBank/DDBJ whole genome shotgun (WGS) entry which is preliminary data.</text>
</comment>
<proteinExistence type="predicted"/>
<name>A0A9J6DME5_RHIMP</name>
<sequence>MKLPPDTGASISATARKLSDITKHYDAALKNSSLYENRLVDIPVPHLVFSSLTFPGCMNPTLKLEERSHQGKCSTCVVMCTDCGFERPFDMSRKVRRANENNVHLVYVMHQMGKGHAGAETLAEVKNMVAPPRQPAYDKLSSRLPAAAGEVTSKSMTDAVVELRRVVGSTECGVSADGTWQKRGS</sequence>
<accession>A0A9J6DME5</accession>
<dbReference type="Proteomes" id="UP000821866">
    <property type="component" value="Chromosome 6"/>
</dbReference>